<dbReference type="AlphaFoldDB" id="A0A0F9BLZ9"/>
<feature type="compositionally biased region" description="Basic residues" evidence="1">
    <location>
        <begin position="35"/>
        <end position="50"/>
    </location>
</feature>
<protein>
    <submittedName>
        <fullName evidence="2">Uncharacterized protein</fullName>
    </submittedName>
</protein>
<evidence type="ECO:0000313" key="2">
    <source>
        <dbReference type="EMBL" id="KKL14892.1"/>
    </source>
</evidence>
<proteinExistence type="predicted"/>
<feature type="compositionally biased region" description="Basic and acidic residues" evidence="1">
    <location>
        <begin position="12"/>
        <end position="21"/>
    </location>
</feature>
<feature type="region of interest" description="Disordered" evidence="1">
    <location>
        <begin position="1"/>
        <end position="51"/>
    </location>
</feature>
<reference evidence="2" key="1">
    <citation type="journal article" date="2015" name="Nature">
        <title>Complex archaea that bridge the gap between prokaryotes and eukaryotes.</title>
        <authorList>
            <person name="Spang A."/>
            <person name="Saw J.H."/>
            <person name="Jorgensen S.L."/>
            <person name="Zaremba-Niedzwiedzka K."/>
            <person name="Martijn J."/>
            <person name="Lind A.E."/>
            <person name="van Eijk R."/>
            <person name="Schleper C."/>
            <person name="Guy L."/>
            <person name="Ettema T.J."/>
        </authorList>
    </citation>
    <scope>NUCLEOTIDE SEQUENCE</scope>
</reference>
<name>A0A0F9BLZ9_9ZZZZ</name>
<comment type="caution">
    <text evidence="2">The sequence shown here is derived from an EMBL/GenBank/DDBJ whole genome shotgun (WGS) entry which is preliminary data.</text>
</comment>
<accession>A0A0F9BLZ9</accession>
<feature type="compositionally biased region" description="Polar residues" evidence="1">
    <location>
        <begin position="1"/>
        <end position="10"/>
    </location>
</feature>
<gene>
    <name evidence="2" type="ORF">LCGC14_2511100</name>
</gene>
<organism evidence="2">
    <name type="scientific">marine sediment metagenome</name>
    <dbReference type="NCBI Taxonomy" id="412755"/>
    <lineage>
        <taxon>unclassified sequences</taxon>
        <taxon>metagenomes</taxon>
        <taxon>ecological metagenomes</taxon>
    </lineage>
</organism>
<evidence type="ECO:0000256" key="1">
    <source>
        <dbReference type="SAM" id="MobiDB-lite"/>
    </source>
</evidence>
<sequence>MTAKSNSLVPETSKKSAKKGEAAPIDQAAIEKKAAAKKRAGKKRTAHRRADRVIAEMQPVLCGIGESKKSAICEELRKIVESL</sequence>
<dbReference type="EMBL" id="LAZR01040276">
    <property type="protein sequence ID" value="KKL14892.1"/>
    <property type="molecule type" value="Genomic_DNA"/>
</dbReference>